<dbReference type="PANTHER" id="PTHR11005">
    <property type="entry name" value="LYSOSOMAL ACID LIPASE-RELATED"/>
    <property type="match status" value="1"/>
</dbReference>
<accession>A0A820MXF0</accession>
<protein>
    <recommendedName>
        <fullName evidence="3">Lipase</fullName>
    </recommendedName>
</protein>
<comment type="caution">
    <text evidence="1">The sequence shown here is derived from an EMBL/GenBank/DDBJ whole genome shotgun (WGS) entry which is preliminary data.</text>
</comment>
<dbReference type="EMBL" id="CAJOAZ010023971">
    <property type="protein sequence ID" value="CAF4380282.1"/>
    <property type="molecule type" value="Genomic_DNA"/>
</dbReference>
<dbReference type="InterPro" id="IPR029058">
    <property type="entry name" value="AB_hydrolase_fold"/>
</dbReference>
<feature type="non-terminal residue" evidence="1">
    <location>
        <position position="1"/>
    </location>
</feature>
<evidence type="ECO:0008006" key="3">
    <source>
        <dbReference type="Google" id="ProtNLM"/>
    </source>
</evidence>
<evidence type="ECO:0000313" key="2">
    <source>
        <dbReference type="Proteomes" id="UP000663844"/>
    </source>
</evidence>
<name>A0A820MXF0_9BILA</name>
<gene>
    <name evidence="1" type="ORF">OXD698_LOCUS50337</name>
</gene>
<proteinExistence type="predicted"/>
<sequence>FSGGEDWLADPDDVNYIFDNIQSLVFKKYIPDYNHVDFVWALSANKLIYVDLLNVMQKYHPAN</sequence>
<reference evidence="1" key="1">
    <citation type="submission" date="2021-02" db="EMBL/GenBank/DDBJ databases">
        <authorList>
            <person name="Nowell W R."/>
        </authorList>
    </citation>
    <scope>NUCLEOTIDE SEQUENCE</scope>
</reference>
<dbReference type="Gene3D" id="3.40.50.1820">
    <property type="entry name" value="alpha/beta hydrolase"/>
    <property type="match status" value="1"/>
</dbReference>
<dbReference type="Proteomes" id="UP000663844">
    <property type="component" value="Unassembled WGS sequence"/>
</dbReference>
<organism evidence="1 2">
    <name type="scientific">Adineta steineri</name>
    <dbReference type="NCBI Taxonomy" id="433720"/>
    <lineage>
        <taxon>Eukaryota</taxon>
        <taxon>Metazoa</taxon>
        <taxon>Spiralia</taxon>
        <taxon>Gnathifera</taxon>
        <taxon>Rotifera</taxon>
        <taxon>Eurotatoria</taxon>
        <taxon>Bdelloidea</taxon>
        <taxon>Adinetida</taxon>
        <taxon>Adinetidae</taxon>
        <taxon>Adineta</taxon>
    </lineage>
</organism>
<dbReference type="AlphaFoldDB" id="A0A820MXF0"/>
<evidence type="ECO:0000313" key="1">
    <source>
        <dbReference type="EMBL" id="CAF4380282.1"/>
    </source>
</evidence>